<evidence type="ECO:0000256" key="7">
    <source>
        <dbReference type="ARBA" id="ARBA00048539"/>
    </source>
</evidence>
<comment type="domain">
    <text evidence="8">The N-terminal region contains the highly conserved SGGXDS motif, predicted to be a P-loop motif involved in ATP binding.</text>
</comment>
<dbReference type="NCBIfam" id="TIGR02432">
    <property type="entry name" value="lysidine_TilS_N"/>
    <property type="match status" value="1"/>
</dbReference>
<evidence type="ECO:0000256" key="5">
    <source>
        <dbReference type="ARBA" id="ARBA00022741"/>
    </source>
</evidence>
<dbReference type="GO" id="GO:0032267">
    <property type="term" value="F:tRNA(Ile)-lysidine synthase activity"/>
    <property type="evidence" value="ECO:0007669"/>
    <property type="project" value="UniProtKB-EC"/>
</dbReference>
<evidence type="ECO:0000313" key="11">
    <source>
        <dbReference type="Proteomes" id="UP001597264"/>
    </source>
</evidence>
<proteinExistence type="inferred from homology"/>
<dbReference type="Pfam" id="PF09179">
    <property type="entry name" value="TilS"/>
    <property type="match status" value="1"/>
</dbReference>
<evidence type="ECO:0000256" key="2">
    <source>
        <dbReference type="ARBA" id="ARBA00022490"/>
    </source>
</evidence>
<dbReference type="RefSeq" id="WP_230434880.1">
    <property type="nucleotide sequence ID" value="NZ_CP087715.1"/>
</dbReference>
<dbReference type="SUPFAM" id="SSF52402">
    <property type="entry name" value="Adenine nucleotide alpha hydrolases-like"/>
    <property type="match status" value="1"/>
</dbReference>
<dbReference type="PANTHER" id="PTHR43033:SF1">
    <property type="entry name" value="TRNA(ILE)-LYSIDINE SYNTHASE-RELATED"/>
    <property type="match status" value="1"/>
</dbReference>
<dbReference type="Gene3D" id="1.20.59.20">
    <property type="match status" value="1"/>
</dbReference>
<dbReference type="InterPro" id="IPR011063">
    <property type="entry name" value="TilS/TtcA_N"/>
</dbReference>
<keyword evidence="3 8" id="KW-0436">Ligase</keyword>
<protein>
    <recommendedName>
        <fullName evidence="8">tRNA(Ile)-lysidine synthase</fullName>
        <ecNumber evidence="8">6.3.4.19</ecNumber>
    </recommendedName>
    <alternativeName>
        <fullName evidence="8">tRNA(Ile)-2-lysyl-cytidine synthase</fullName>
    </alternativeName>
    <alternativeName>
        <fullName evidence="8">tRNA(Ile)-lysidine synthetase</fullName>
    </alternativeName>
</protein>
<dbReference type="Pfam" id="PF11734">
    <property type="entry name" value="TilS_C"/>
    <property type="match status" value="1"/>
</dbReference>
<keyword evidence="4 8" id="KW-0819">tRNA processing</keyword>
<keyword evidence="5 8" id="KW-0547">Nucleotide-binding</keyword>
<dbReference type="Proteomes" id="UP001597264">
    <property type="component" value="Unassembled WGS sequence"/>
</dbReference>
<dbReference type="InterPro" id="IPR012795">
    <property type="entry name" value="tRNA_Ile_lys_synt_N"/>
</dbReference>
<dbReference type="EMBL" id="JBHTLR010000029">
    <property type="protein sequence ID" value="MFD1218201.1"/>
    <property type="molecule type" value="Genomic_DNA"/>
</dbReference>
<dbReference type="InterPro" id="IPR012796">
    <property type="entry name" value="Lysidine-tRNA-synth_C"/>
</dbReference>
<dbReference type="InterPro" id="IPR014729">
    <property type="entry name" value="Rossmann-like_a/b/a_fold"/>
</dbReference>
<comment type="catalytic activity">
    <reaction evidence="7 8">
        <text>cytidine(34) in tRNA(Ile2) + L-lysine + ATP = lysidine(34) in tRNA(Ile2) + AMP + diphosphate + H(+)</text>
        <dbReference type="Rhea" id="RHEA:43744"/>
        <dbReference type="Rhea" id="RHEA-COMP:10625"/>
        <dbReference type="Rhea" id="RHEA-COMP:10670"/>
        <dbReference type="ChEBI" id="CHEBI:15378"/>
        <dbReference type="ChEBI" id="CHEBI:30616"/>
        <dbReference type="ChEBI" id="CHEBI:32551"/>
        <dbReference type="ChEBI" id="CHEBI:33019"/>
        <dbReference type="ChEBI" id="CHEBI:82748"/>
        <dbReference type="ChEBI" id="CHEBI:83665"/>
        <dbReference type="ChEBI" id="CHEBI:456215"/>
        <dbReference type="EC" id="6.3.4.19"/>
    </reaction>
</comment>
<comment type="function">
    <text evidence="8">Ligates lysine onto the cytidine present at position 34 of the AUA codon-specific tRNA(Ile) that contains the anticodon CAU, in an ATP-dependent manner. Cytidine is converted to lysidine, thus changing the amino acid specificity of the tRNA from methionine to isoleucine.</text>
</comment>
<evidence type="ECO:0000313" key="10">
    <source>
        <dbReference type="EMBL" id="MFD1218201.1"/>
    </source>
</evidence>
<dbReference type="CDD" id="cd01992">
    <property type="entry name" value="TilS_N"/>
    <property type="match status" value="1"/>
</dbReference>
<evidence type="ECO:0000259" key="9">
    <source>
        <dbReference type="SMART" id="SM00977"/>
    </source>
</evidence>
<evidence type="ECO:0000256" key="4">
    <source>
        <dbReference type="ARBA" id="ARBA00022694"/>
    </source>
</evidence>
<dbReference type="SUPFAM" id="SSF56037">
    <property type="entry name" value="PheT/TilS domain"/>
    <property type="match status" value="1"/>
</dbReference>
<dbReference type="NCBIfam" id="TIGR02433">
    <property type="entry name" value="lysidine_TilS_C"/>
    <property type="match status" value="1"/>
</dbReference>
<dbReference type="HAMAP" id="MF_01161">
    <property type="entry name" value="tRNA_Ile_lys_synt"/>
    <property type="match status" value="1"/>
</dbReference>
<dbReference type="SUPFAM" id="SSF82829">
    <property type="entry name" value="MesJ substrate recognition domain-like"/>
    <property type="match status" value="1"/>
</dbReference>
<evidence type="ECO:0000256" key="1">
    <source>
        <dbReference type="ARBA" id="ARBA00004496"/>
    </source>
</evidence>
<keyword evidence="6 8" id="KW-0067">ATP-binding</keyword>
<name>A0ABW3UEX8_9GAMM</name>
<dbReference type="InterPro" id="IPR015262">
    <property type="entry name" value="tRNA_Ile_lys_synt_subst-bd"/>
</dbReference>
<feature type="domain" description="Lysidine-tRNA(Ile) synthetase C-terminal" evidence="9">
    <location>
        <begin position="361"/>
        <end position="428"/>
    </location>
</feature>
<keyword evidence="2 8" id="KW-0963">Cytoplasm</keyword>
<reference evidence="11" key="1">
    <citation type="journal article" date="2019" name="Int. J. Syst. Evol. Microbiol.">
        <title>The Global Catalogue of Microorganisms (GCM) 10K type strain sequencing project: providing services to taxonomists for standard genome sequencing and annotation.</title>
        <authorList>
            <consortium name="The Broad Institute Genomics Platform"/>
            <consortium name="The Broad Institute Genome Sequencing Center for Infectious Disease"/>
            <person name="Wu L."/>
            <person name="Ma J."/>
        </authorList>
    </citation>
    <scope>NUCLEOTIDE SEQUENCE [LARGE SCALE GENOMIC DNA]</scope>
    <source>
        <strain evidence="11">CCUG 54356</strain>
    </source>
</reference>
<evidence type="ECO:0000256" key="3">
    <source>
        <dbReference type="ARBA" id="ARBA00022598"/>
    </source>
</evidence>
<keyword evidence="11" id="KW-1185">Reference proteome</keyword>
<dbReference type="Gene3D" id="3.40.50.620">
    <property type="entry name" value="HUPs"/>
    <property type="match status" value="1"/>
</dbReference>
<dbReference type="InterPro" id="IPR012094">
    <property type="entry name" value="tRNA_Ile_lys_synt"/>
</dbReference>
<comment type="subcellular location">
    <subcellularLocation>
        <location evidence="1 8">Cytoplasm</location>
    </subcellularLocation>
</comment>
<feature type="binding site" evidence="8">
    <location>
        <begin position="29"/>
        <end position="34"/>
    </location>
    <ligand>
        <name>ATP</name>
        <dbReference type="ChEBI" id="CHEBI:30616"/>
    </ligand>
</feature>
<organism evidence="10 11">
    <name type="scientific">Microbulbifer celer</name>
    <dbReference type="NCBI Taxonomy" id="435905"/>
    <lineage>
        <taxon>Bacteria</taxon>
        <taxon>Pseudomonadati</taxon>
        <taxon>Pseudomonadota</taxon>
        <taxon>Gammaproteobacteria</taxon>
        <taxon>Cellvibrionales</taxon>
        <taxon>Microbulbiferaceae</taxon>
        <taxon>Microbulbifer</taxon>
    </lineage>
</organism>
<accession>A0ABW3UEX8</accession>
<dbReference type="EC" id="6.3.4.19" evidence="8"/>
<evidence type="ECO:0000256" key="8">
    <source>
        <dbReference type="HAMAP-Rule" id="MF_01161"/>
    </source>
</evidence>
<gene>
    <name evidence="8 10" type="primary">tilS</name>
    <name evidence="10" type="ORF">ACFQ2X_16490</name>
</gene>
<sequence>MPGKCKLTALVRSSLARFPARGHLWLGYSGGLDSTVLLHLLATLGVPFTAVHIHHGLSPRADGWRRHCQDCAAGLSVPFITRSVSVQPADGGLEQGARNARYRAFAECMAAGDQILLAHHGNDQVETFFLRLLRGAGVLGLAAMAEQRTMGDGKSVLRPLLGATRWELEQYAHRHGLCWIEDDSNQDQSIERNYLRRQVTPRLAERWPVVSQVARASEHLREAAELMAEVAAEDLGRCEYRRERFGESVQLPAFRLLSASRQRNLLRYWVQQEGGRIPESAQVAEVLAQLDAVADATPAVALGGLVVRRFRNRLYLTPQLETAESTEDGEVTPWQWDGVRNLVLPGGWELAPGPCWPAGDYSVRFRRGGERAQPAQRRHSQTLKKLLQEFALEPWLRGSVPLIYQGEVLLGVGDLFVTAEGPPKPPIWRFSD</sequence>
<dbReference type="SMART" id="SM00977">
    <property type="entry name" value="TilS_C"/>
    <property type="match status" value="1"/>
</dbReference>
<dbReference type="PANTHER" id="PTHR43033">
    <property type="entry name" value="TRNA(ILE)-LYSIDINE SYNTHASE-RELATED"/>
    <property type="match status" value="1"/>
</dbReference>
<evidence type="ECO:0000256" key="6">
    <source>
        <dbReference type="ARBA" id="ARBA00022840"/>
    </source>
</evidence>
<comment type="caution">
    <text evidence="10">The sequence shown here is derived from an EMBL/GenBank/DDBJ whole genome shotgun (WGS) entry which is preliminary data.</text>
</comment>
<comment type="similarity">
    <text evidence="8">Belongs to the tRNA(Ile)-lysidine synthase family.</text>
</comment>
<dbReference type="Pfam" id="PF01171">
    <property type="entry name" value="ATP_bind_3"/>
    <property type="match status" value="1"/>
</dbReference>